<name>A0A0F9JDC8_9ZZZZ</name>
<organism evidence="1">
    <name type="scientific">marine sediment metagenome</name>
    <dbReference type="NCBI Taxonomy" id="412755"/>
    <lineage>
        <taxon>unclassified sequences</taxon>
        <taxon>metagenomes</taxon>
        <taxon>ecological metagenomes</taxon>
    </lineage>
</organism>
<reference evidence="1" key="1">
    <citation type="journal article" date="2015" name="Nature">
        <title>Complex archaea that bridge the gap between prokaryotes and eukaryotes.</title>
        <authorList>
            <person name="Spang A."/>
            <person name="Saw J.H."/>
            <person name="Jorgensen S.L."/>
            <person name="Zaremba-Niedzwiedzka K."/>
            <person name="Martijn J."/>
            <person name="Lind A.E."/>
            <person name="van Eijk R."/>
            <person name="Schleper C."/>
            <person name="Guy L."/>
            <person name="Ettema T.J."/>
        </authorList>
    </citation>
    <scope>NUCLEOTIDE SEQUENCE</scope>
</reference>
<evidence type="ECO:0008006" key="2">
    <source>
        <dbReference type="Google" id="ProtNLM"/>
    </source>
</evidence>
<dbReference type="EMBL" id="LAZR01018262">
    <property type="protein sequence ID" value="KKL97067.1"/>
    <property type="molecule type" value="Genomic_DNA"/>
</dbReference>
<sequence length="239" mass="28401">MRKIKIQRFLQEPGHCAVAASATIANFYNSDINYKNTKKIAGKIVKKTKDGMDSGEIGRLLNMIGFNKVSLVSSNLFIYDWTWARLKRKKFLEKIKESKNKGYIDYRTTACSVYKWLKNDDFDNKVILDYDFGKYIRNFIDRKKPILITFNWTLYFKYSKRSDKEDDPIKGDSEEHVAVIYGYNKYGAYVCDSHHQYYKYKRKKYRKGFYRINWENLMVIISLSDLFLAEDYNRNILSG</sequence>
<comment type="caution">
    <text evidence="1">The sequence shown here is derived from an EMBL/GenBank/DDBJ whole genome shotgun (WGS) entry which is preliminary data.</text>
</comment>
<protein>
    <recommendedName>
        <fullName evidence="2">Peptidase C39-like domain-containing protein</fullName>
    </recommendedName>
</protein>
<accession>A0A0F9JDC8</accession>
<dbReference type="Gene3D" id="3.90.70.10">
    <property type="entry name" value="Cysteine proteinases"/>
    <property type="match status" value="1"/>
</dbReference>
<proteinExistence type="predicted"/>
<evidence type="ECO:0000313" key="1">
    <source>
        <dbReference type="EMBL" id="KKL97067.1"/>
    </source>
</evidence>
<gene>
    <name evidence="1" type="ORF">LCGC14_1838200</name>
</gene>
<dbReference type="AlphaFoldDB" id="A0A0F9JDC8"/>